<accession>A0AAV7PSN7</accession>
<evidence type="ECO:0000256" key="1">
    <source>
        <dbReference type="SAM" id="MobiDB-lite"/>
    </source>
</evidence>
<keyword evidence="3" id="KW-1185">Reference proteome</keyword>
<name>A0AAV7PSN7_PLEWA</name>
<dbReference type="AlphaFoldDB" id="A0AAV7PSN7"/>
<feature type="region of interest" description="Disordered" evidence="1">
    <location>
        <begin position="1"/>
        <end position="67"/>
    </location>
</feature>
<gene>
    <name evidence="2" type="ORF">NDU88_007148</name>
</gene>
<dbReference type="EMBL" id="JANPWB010000011">
    <property type="protein sequence ID" value="KAJ1128773.1"/>
    <property type="molecule type" value="Genomic_DNA"/>
</dbReference>
<reference evidence="2" key="1">
    <citation type="journal article" date="2022" name="bioRxiv">
        <title>Sequencing and chromosome-scale assembly of the giantPleurodeles waltlgenome.</title>
        <authorList>
            <person name="Brown T."/>
            <person name="Elewa A."/>
            <person name="Iarovenko S."/>
            <person name="Subramanian E."/>
            <person name="Araus A.J."/>
            <person name="Petzold A."/>
            <person name="Susuki M."/>
            <person name="Suzuki K.-i.T."/>
            <person name="Hayashi T."/>
            <person name="Toyoda A."/>
            <person name="Oliveira C."/>
            <person name="Osipova E."/>
            <person name="Leigh N.D."/>
            <person name="Simon A."/>
            <person name="Yun M.H."/>
        </authorList>
    </citation>
    <scope>NUCLEOTIDE SEQUENCE</scope>
    <source>
        <strain evidence="2">20211129_DDA</strain>
        <tissue evidence="2">Liver</tissue>
    </source>
</reference>
<comment type="caution">
    <text evidence="2">The sequence shown here is derived from an EMBL/GenBank/DDBJ whole genome shotgun (WGS) entry which is preliminary data.</text>
</comment>
<feature type="compositionally biased region" description="Basic and acidic residues" evidence="1">
    <location>
        <begin position="11"/>
        <end position="30"/>
    </location>
</feature>
<evidence type="ECO:0000313" key="3">
    <source>
        <dbReference type="Proteomes" id="UP001066276"/>
    </source>
</evidence>
<dbReference type="Proteomes" id="UP001066276">
    <property type="component" value="Chromosome 7"/>
</dbReference>
<feature type="compositionally biased region" description="Basic and acidic residues" evidence="1">
    <location>
        <begin position="58"/>
        <end position="67"/>
    </location>
</feature>
<protein>
    <submittedName>
        <fullName evidence="2">Uncharacterized protein</fullName>
    </submittedName>
</protein>
<evidence type="ECO:0000313" key="2">
    <source>
        <dbReference type="EMBL" id="KAJ1128773.1"/>
    </source>
</evidence>
<feature type="compositionally biased region" description="Basic residues" evidence="1">
    <location>
        <begin position="1"/>
        <end position="10"/>
    </location>
</feature>
<sequence>MGGSGKKKRTPEKARTPKENAKKGLAREAAEWQTAEDFPYLSRLTGGRIQRAAPLRRHPGEEPPRHP</sequence>
<proteinExistence type="predicted"/>
<organism evidence="2 3">
    <name type="scientific">Pleurodeles waltl</name>
    <name type="common">Iberian ribbed newt</name>
    <dbReference type="NCBI Taxonomy" id="8319"/>
    <lineage>
        <taxon>Eukaryota</taxon>
        <taxon>Metazoa</taxon>
        <taxon>Chordata</taxon>
        <taxon>Craniata</taxon>
        <taxon>Vertebrata</taxon>
        <taxon>Euteleostomi</taxon>
        <taxon>Amphibia</taxon>
        <taxon>Batrachia</taxon>
        <taxon>Caudata</taxon>
        <taxon>Salamandroidea</taxon>
        <taxon>Salamandridae</taxon>
        <taxon>Pleurodelinae</taxon>
        <taxon>Pleurodeles</taxon>
    </lineage>
</organism>